<dbReference type="Proteomes" id="UP000465601">
    <property type="component" value="Unassembled WGS sequence"/>
</dbReference>
<comment type="caution">
    <text evidence="2">The sequence shown here is derived from an EMBL/GenBank/DDBJ whole genome shotgun (WGS) entry which is preliminary data.</text>
</comment>
<reference evidence="2 3" key="1">
    <citation type="submission" date="2019-10" db="EMBL/GenBank/DDBJ databases">
        <title>Alkaliphilus serpentinus sp. nov. and Alkaliphilus pronyensis sp. nov., two novel anaerobic alkaliphilic species isolated from the serpentinized-hosted hydrothermal field of the Prony Bay (New Caledonia).</title>
        <authorList>
            <person name="Postec A."/>
        </authorList>
    </citation>
    <scope>NUCLEOTIDE SEQUENCE [LARGE SCALE GENOMIC DNA]</scope>
    <source>
        <strain evidence="2 3">LacT</strain>
    </source>
</reference>
<accession>A0A833M779</accession>
<protein>
    <recommendedName>
        <fullName evidence="4">Transporter gate domain protein</fullName>
    </recommendedName>
</protein>
<evidence type="ECO:0000256" key="1">
    <source>
        <dbReference type="SAM" id="Phobius"/>
    </source>
</evidence>
<feature type="transmembrane region" description="Helical" evidence="1">
    <location>
        <begin position="144"/>
        <end position="162"/>
    </location>
</feature>
<dbReference type="OrthoDB" id="6189592at2"/>
<keyword evidence="1" id="KW-0472">Membrane</keyword>
<evidence type="ECO:0008006" key="4">
    <source>
        <dbReference type="Google" id="ProtNLM"/>
    </source>
</evidence>
<gene>
    <name evidence="2" type="ORF">F8153_08515</name>
</gene>
<keyword evidence="1" id="KW-1133">Transmembrane helix</keyword>
<feature type="transmembrane region" description="Helical" evidence="1">
    <location>
        <begin position="380"/>
        <end position="401"/>
    </location>
</feature>
<proteinExistence type="predicted"/>
<feature type="transmembrane region" description="Helical" evidence="1">
    <location>
        <begin position="21"/>
        <end position="39"/>
    </location>
</feature>
<dbReference type="EMBL" id="WBZB01000025">
    <property type="protein sequence ID" value="KAB3529832.1"/>
    <property type="molecule type" value="Genomic_DNA"/>
</dbReference>
<organism evidence="2 3">
    <name type="scientific">Alkaliphilus serpentinus</name>
    <dbReference type="NCBI Taxonomy" id="1482731"/>
    <lineage>
        <taxon>Bacteria</taxon>
        <taxon>Bacillati</taxon>
        <taxon>Bacillota</taxon>
        <taxon>Clostridia</taxon>
        <taxon>Peptostreptococcales</taxon>
        <taxon>Natronincolaceae</taxon>
        <taxon>Alkaliphilus</taxon>
    </lineage>
</organism>
<evidence type="ECO:0000313" key="2">
    <source>
        <dbReference type="EMBL" id="KAB3529832.1"/>
    </source>
</evidence>
<dbReference type="AlphaFoldDB" id="A0A833M779"/>
<feature type="transmembrane region" description="Helical" evidence="1">
    <location>
        <begin position="341"/>
        <end position="360"/>
    </location>
</feature>
<dbReference type="RefSeq" id="WP_151865931.1">
    <property type="nucleotide sequence ID" value="NZ_WBZB01000025.1"/>
</dbReference>
<evidence type="ECO:0000313" key="3">
    <source>
        <dbReference type="Proteomes" id="UP000465601"/>
    </source>
</evidence>
<sequence>MKSIDFAEATAVSSVKTKKSVSKETYIFILIVVGAFWYMGKTMGVGTMFDVIMKTAHDLLLNTVFFILAISVLAGSLSALLSEFGVVALINKIISPIMKPLYGLPGAASIGAITTYLSDNPAIISLAKDKGFIKYFKNYQVPTLCNLGTAFGMGLVLTTYMMSLGQQFFIPALIGNLGAIVGSIVSVRIMTYHTKKYYGIEGSDDIEDKKQIIDYGATREIREGNVFERSLDAILEGGKSGVELGLAIIPGVLFICTIVMLLTFGPSGVENGVSVYQGQAYEGVALLPKLGKYIFPVIKPLFGFESVEALALPITSLGAVSAAMGFVKSFIDNGLIGPKDIAVFTAMGMCWSGYLSTHVGMMDALNVRQLTNKAIFSHTIGGIAAGIAANYGYMLYSLLFIK</sequence>
<keyword evidence="3" id="KW-1185">Reference proteome</keyword>
<feature type="transmembrane region" description="Helical" evidence="1">
    <location>
        <begin position="310"/>
        <end position="329"/>
    </location>
</feature>
<keyword evidence="1" id="KW-0812">Transmembrane</keyword>
<feature type="transmembrane region" description="Helical" evidence="1">
    <location>
        <begin position="59"/>
        <end position="90"/>
    </location>
</feature>
<name>A0A833M779_9FIRM</name>
<feature type="transmembrane region" description="Helical" evidence="1">
    <location>
        <begin position="244"/>
        <end position="264"/>
    </location>
</feature>
<feature type="transmembrane region" description="Helical" evidence="1">
    <location>
        <begin position="168"/>
        <end position="187"/>
    </location>
</feature>